<dbReference type="SMART" id="SM01163">
    <property type="entry name" value="DUF1785"/>
    <property type="match status" value="1"/>
</dbReference>
<accession>A0ABP1S6X2</accession>
<feature type="region of interest" description="Disordered" evidence="1">
    <location>
        <begin position="1"/>
        <end position="146"/>
    </location>
</feature>
<sequence>MSGSGGGSWANKAGKKRDEGNSNASSRGRPRGRVTYPVNVNLGGTSEQGAQPAVQDRGDVAVARNPKPQSTLPSTSVWGKPTAVPHSEMSQSPRVDFAETPKPQSTLPSTSVWGKSTAVPPSEMSQLRRVDIAETPKPLETAKLPPAKVWGKPMAVPEASVPQPQRVNITEIPKSQVTPPASVWGKPPVVASTAVSQPSTAVSKPSTPETIKPVWGRTSSASVTTPNEGQTLVKVKEQAGSQHESLQPSSNAWVDRVKMSGLNIGAPSFCPQTSLPAGNNTKLEDAKVYTSASEEASTPRKEEQLTVVKQVNPKLHMLGLAVDDPNRVRPMRRKEAGCSGKVISVVANHFKVSLKNIPSKVYHYDVVITPKELKSRGQQKEEAETTVPDRLLPVVWKLFEERFHTKLGARMPFDGKKNCYTAKPLRLGMSVWSDEMTMVDPDDGDKTRTFRIQLKLANEVHTDTVWTYLKSCDTWDRCELPQEVIQALDVALRYRPMNTYTPCNRSFFSSEKPYAISDLLELWYGHNQSLLLGRDGNATLNIDMANKAFVKKMSVVKLLKIILNKDERSMELSSWTDRQFRDAENFIKGKLVEYGSGGQHPDGSFKKLHRFVAVKIVNTDPDTFKFPLNEKQISIREHFLDKQVTIKHPKWPVVHIGNKNMTNYVPLELCEILPQAYKGKLEAEDTSRMIRGAATEPIDRFNRIAKSRAGSKFEECPALKEFGMEVEKQMVQINSARKLLPPQIMFKNDRGVVQSQAPPRDDGKFVIGQFLQGAKIAKIGILNASGKNAPDFLRKITDFARLLGREADLRGFQSISAGSSQVANAFAEAHLLSVKARTVRGSTTYNVSVQEGLKDL</sequence>
<dbReference type="PROSITE" id="PS50821">
    <property type="entry name" value="PAZ"/>
    <property type="match status" value="1"/>
</dbReference>
<dbReference type="Pfam" id="PF16486">
    <property type="entry name" value="ArgoN"/>
    <property type="match status" value="1"/>
</dbReference>
<organism evidence="3 4">
    <name type="scientific">Orchesella dallaii</name>
    <dbReference type="NCBI Taxonomy" id="48710"/>
    <lineage>
        <taxon>Eukaryota</taxon>
        <taxon>Metazoa</taxon>
        <taxon>Ecdysozoa</taxon>
        <taxon>Arthropoda</taxon>
        <taxon>Hexapoda</taxon>
        <taxon>Collembola</taxon>
        <taxon>Entomobryomorpha</taxon>
        <taxon>Entomobryoidea</taxon>
        <taxon>Orchesellidae</taxon>
        <taxon>Orchesellinae</taxon>
        <taxon>Orchesella</taxon>
    </lineage>
</organism>
<dbReference type="CDD" id="cd02846">
    <property type="entry name" value="PAZ_argonaute_like"/>
    <property type="match status" value="1"/>
</dbReference>
<feature type="compositionally biased region" description="Polar residues" evidence="1">
    <location>
        <begin position="67"/>
        <end position="77"/>
    </location>
</feature>
<dbReference type="Pfam" id="PF02170">
    <property type="entry name" value="PAZ"/>
    <property type="match status" value="1"/>
</dbReference>
<dbReference type="SUPFAM" id="SSF101690">
    <property type="entry name" value="PAZ domain"/>
    <property type="match status" value="1"/>
</dbReference>
<dbReference type="Proteomes" id="UP001642540">
    <property type="component" value="Unassembled WGS sequence"/>
</dbReference>
<dbReference type="Gene3D" id="2.170.260.10">
    <property type="entry name" value="paz domain"/>
    <property type="match status" value="1"/>
</dbReference>
<evidence type="ECO:0000313" key="4">
    <source>
        <dbReference type="Proteomes" id="UP001642540"/>
    </source>
</evidence>
<dbReference type="Pfam" id="PF08699">
    <property type="entry name" value="ArgoL1"/>
    <property type="match status" value="1"/>
</dbReference>
<keyword evidence="4" id="KW-1185">Reference proteome</keyword>
<dbReference type="InterPro" id="IPR014811">
    <property type="entry name" value="ArgoL1"/>
</dbReference>
<evidence type="ECO:0000259" key="2">
    <source>
        <dbReference type="PROSITE" id="PS50821"/>
    </source>
</evidence>
<dbReference type="PANTHER" id="PTHR22891">
    <property type="entry name" value="EUKARYOTIC TRANSLATION INITIATION FACTOR 2C"/>
    <property type="match status" value="1"/>
</dbReference>
<comment type="caution">
    <text evidence="3">The sequence shown here is derived from an EMBL/GenBank/DDBJ whole genome shotgun (WGS) entry which is preliminary data.</text>
</comment>
<name>A0ABP1S6X2_9HEXA</name>
<feature type="compositionally biased region" description="Polar residues" evidence="1">
    <location>
        <begin position="102"/>
        <end position="114"/>
    </location>
</feature>
<dbReference type="InterPro" id="IPR032474">
    <property type="entry name" value="Argonaute_N"/>
</dbReference>
<protein>
    <recommendedName>
        <fullName evidence="2">PAZ domain-containing protein</fullName>
    </recommendedName>
</protein>
<dbReference type="InterPro" id="IPR003100">
    <property type="entry name" value="PAZ_dom"/>
</dbReference>
<feature type="region of interest" description="Disordered" evidence="1">
    <location>
        <begin position="195"/>
        <end position="225"/>
    </location>
</feature>
<reference evidence="3 4" key="1">
    <citation type="submission" date="2024-08" db="EMBL/GenBank/DDBJ databases">
        <authorList>
            <person name="Cucini C."/>
            <person name="Frati F."/>
        </authorList>
    </citation>
    <scope>NUCLEOTIDE SEQUENCE [LARGE SCALE GENOMIC DNA]</scope>
</reference>
<evidence type="ECO:0000256" key="1">
    <source>
        <dbReference type="SAM" id="MobiDB-lite"/>
    </source>
</evidence>
<proteinExistence type="predicted"/>
<gene>
    <name evidence="3" type="ORF">ODALV1_LOCUS30267</name>
</gene>
<evidence type="ECO:0000313" key="3">
    <source>
        <dbReference type="EMBL" id="CAL8144684.1"/>
    </source>
</evidence>
<dbReference type="InterPro" id="IPR036085">
    <property type="entry name" value="PAZ_dom_sf"/>
</dbReference>
<dbReference type="EMBL" id="CAXLJM020000161">
    <property type="protein sequence ID" value="CAL8144684.1"/>
    <property type="molecule type" value="Genomic_DNA"/>
</dbReference>
<feature type="compositionally biased region" description="Polar residues" evidence="1">
    <location>
        <begin position="195"/>
        <end position="209"/>
    </location>
</feature>
<feature type="domain" description="PAZ" evidence="2">
    <location>
        <begin position="554"/>
        <end position="674"/>
    </location>
</feature>